<dbReference type="InterPro" id="IPR036095">
    <property type="entry name" value="PTS_EIIB-like_sf"/>
</dbReference>
<evidence type="ECO:0000259" key="2">
    <source>
        <dbReference type="PROSITE" id="PS51099"/>
    </source>
</evidence>
<dbReference type="GO" id="GO:0009401">
    <property type="term" value="P:phosphoenolpyruvate-dependent sugar phosphotransferase system"/>
    <property type="evidence" value="ECO:0007669"/>
    <property type="project" value="InterPro"/>
</dbReference>
<dbReference type="InterPro" id="IPR003501">
    <property type="entry name" value="PTS_EIIB_2/3"/>
</dbReference>
<sequence>MRKHRRKEKGAIMKVQKILCCCGSGLGSSLIVHMNTEEIVKKLGYPDIQVDHTTISDITPTAADLFVIGNDLKDFISEIPDDRKVIIMNILDKDELEAKLSEVLEALKDK</sequence>
<proteinExistence type="predicted"/>
<dbReference type="Gene3D" id="3.40.50.2300">
    <property type="match status" value="1"/>
</dbReference>
<dbReference type="InterPro" id="IPR013011">
    <property type="entry name" value="PTS_EIIB_2"/>
</dbReference>
<evidence type="ECO:0000256" key="1">
    <source>
        <dbReference type="ARBA" id="ARBA00022679"/>
    </source>
</evidence>
<dbReference type="CDD" id="cd05563">
    <property type="entry name" value="PTS_IIB_ascorbate"/>
    <property type="match status" value="1"/>
</dbReference>
<evidence type="ECO:0000313" key="3">
    <source>
        <dbReference type="EMBL" id="KXB34993.1"/>
    </source>
</evidence>
<keyword evidence="4" id="KW-1185">Reference proteome</keyword>
<dbReference type="Pfam" id="PF02302">
    <property type="entry name" value="PTS_IIB"/>
    <property type="match status" value="1"/>
</dbReference>
<dbReference type="GO" id="GO:0008982">
    <property type="term" value="F:protein-N(PI)-phosphohistidine-sugar phosphotransferase activity"/>
    <property type="evidence" value="ECO:0007669"/>
    <property type="project" value="InterPro"/>
</dbReference>
<keyword evidence="1" id="KW-0808">Transferase</keyword>
<reference evidence="4" key="1">
    <citation type="submission" date="2016-01" db="EMBL/GenBank/DDBJ databases">
        <authorList>
            <person name="Mitreva M."/>
            <person name="Pepin K.H."/>
            <person name="Mihindukulasuriya K.A."/>
            <person name="Fulton R."/>
            <person name="Fronick C."/>
            <person name="O'Laughlin M."/>
            <person name="Miner T."/>
            <person name="Herter B."/>
            <person name="Rosa B.A."/>
            <person name="Cordes M."/>
            <person name="Tomlinson C."/>
            <person name="Wollam A."/>
            <person name="Palsikar V.B."/>
            <person name="Mardis E.R."/>
            <person name="Wilson R.K."/>
        </authorList>
    </citation>
    <scope>NUCLEOTIDE SEQUENCE [LARGE SCALE GENOMIC DNA]</scope>
    <source>
        <strain evidence="4">DNF00019</strain>
    </source>
</reference>
<dbReference type="PATRIC" id="fig|1393034.3.peg.587"/>
<name>A0A133XVQ6_9ACTN</name>
<comment type="caution">
    <text evidence="3">The sequence shown here is derived from an EMBL/GenBank/DDBJ whole genome shotgun (WGS) entry which is preliminary data.</text>
</comment>
<feature type="domain" description="PTS EIIB type-2" evidence="2">
    <location>
        <begin position="16"/>
        <end position="108"/>
    </location>
</feature>
<gene>
    <name evidence="3" type="ORF">HMPREF3192_00606</name>
</gene>
<dbReference type="EMBL" id="LSCR01000007">
    <property type="protein sequence ID" value="KXB34993.1"/>
    <property type="molecule type" value="Genomic_DNA"/>
</dbReference>
<dbReference type="AlphaFoldDB" id="A0A133XVQ6"/>
<accession>A0A133XVQ6</accession>
<dbReference type="PROSITE" id="PS51099">
    <property type="entry name" value="PTS_EIIB_TYPE_2"/>
    <property type="match status" value="1"/>
</dbReference>
<organism evidence="3 4">
    <name type="scientific">Atopobium deltae</name>
    <dbReference type="NCBI Taxonomy" id="1393034"/>
    <lineage>
        <taxon>Bacteria</taxon>
        <taxon>Bacillati</taxon>
        <taxon>Actinomycetota</taxon>
        <taxon>Coriobacteriia</taxon>
        <taxon>Coriobacteriales</taxon>
        <taxon>Atopobiaceae</taxon>
        <taxon>Atopobium</taxon>
    </lineage>
</organism>
<protein>
    <submittedName>
        <fullName evidence="3">PTS system, Lactose/Cellobiose specific IIB subunit</fullName>
    </submittedName>
</protein>
<dbReference type="STRING" id="1393034.HMPREF3192_00606"/>
<dbReference type="Proteomes" id="UP000070675">
    <property type="component" value="Unassembled WGS sequence"/>
</dbReference>
<evidence type="ECO:0000313" key="4">
    <source>
        <dbReference type="Proteomes" id="UP000070675"/>
    </source>
</evidence>
<dbReference type="SUPFAM" id="SSF52794">
    <property type="entry name" value="PTS system IIB component-like"/>
    <property type="match status" value="1"/>
</dbReference>